<dbReference type="eggNOG" id="COG1775">
    <property type="taxonomic scope" value="Bacteria"/>
</dbReference>
<comment type="similarity">
    <text evidence="1">Belongs to the FldB/FldC dehydratase alpha/beta subunit family.</text>
</comment>
<proteinExistence type="inferred from homology"/>
<dbReference type="HOGENOM" id="CLU_053697_0_0_7"/>
<evidence type="ECO:0000256" key="3">
    <source>
        <dbReference type="ARBA" id="ARBA00023004"/>
    </source>
</evidence>
<dbReference type="EMBL" id="CP001322">
    <property type="protein sequence ID" value="ACL06570.1"/>
    <property type="molecule type" value="Genomic_DNA"/>
</dbReference>
<dbReference type="GO" id="GO:0051536">
    <property type="term" value="F:iron-sulfur cluster binding"/>
    <property type="evidence" value="ECO:0007669"/>
    <property type="project" value="UniProtKB-KW"/>
</dbReference>
<dbReference type="PANTHER" id="PTHR30548">
    <property type="entry name" value="2-HYDROXYGLUTARYL-COA DEHYDRATASE, D-COMPONENT-RELATED"/>
    <property type="match status" value="1"/>
</dbReference>
<gene>
    <name evidence="5" type="ordered locus">Dalk_4894</name>
</gene>
<evidence type="ECO:0000313" key="5">
    <source>
        <dbReference type="EMBL" id="ACL06570.1"/>
    </source>
</evidence>
<keyword evidence="2" id="KW-0479">Metal-binding</keyword>
<dbReference type="InterPro" id="IPR010327">
    <property type="entry name" value="FldB/FldC_alpha/beta"/>
</dbReference>
<organism evidence="5 6">
    <name type="scientific">Desulfatibacillum aliphaticivorans</name>
    <dbReference type="NCBI Taxonomy" id="218208"/>
    <lineage>
        <taxon>Bacteria</taxon>
        <taxon>Pseudomonadati</taxon>
        <taxon>Thermodesulfobacteriota</taxon>
        <taxon>Desulfobacteria</taxon>
        <taxon>Desulfobacterales</taxon>
        <taxon>Desulfatibacillaceae</taxon>
        <taxon>Desulfatibacillum</taxon>
    </lineage>
</organism>
<keyword evidence="3" id="KW-0408">Iron</keyword>
<dbReference type="KEGG" id="dal:Dalk_4894"/>
<dbReference type="Gene3D" id="3.40.50.11900">
    <property type="match status" value="1"/>
</dbReference>
<dbReference type="RefSeq" id="WP_015949607.1">
    <property type="nucleotide sequence ID" value="NC_011768.1"/>
</dbReference>
<dbReference type="Gene3D" id="1.20.1270.370">
    <property type="match status" value="1"/>
</dbReference>
<dbReference type="PANTHER" id="PTHR30548:SF5">
    <property type="entry name" value="SUBUNIT OF OXYGEN-SENSITIVE 2-HYDROXYISOCAPROYL-COA DEHYDRATASE"/>
    <property type="match status" value="1"/>
</dbReference>
<dbReference type="Pfam" id="PF06050">
    <property type="entry name" value="HGD-D"/>
    <property type="match status" value="1"/>
</dbReference>
<sequence>MNPIFEEAADHVDNQVIREWKAQGKKVIGHTCSHVPEEIISAAGMMPYRLRGIESESTSIGDTYFGPFICSCPKAILQKAGEGAFNFLDGAVMVQSCDSMRRLDECWRAANEDYPGILPGFWHYLGVPHKAVDYSLKWFSEEIEMFKKHIEEHFNVTITEDNLRKAIALYNETRDLLKELDEVRGMENTPVSGQEAMNIILAGTALPKEMYNPLLREALDELKARPAHHGGKKRILLGGSVVDDQSLISVIEAEGAVVVADTVCFGSRSFEGMVPEDSPTMLTIASRYLHHQFCPRMFGHYKDRMALIKQKMELAKVDGVILQNIRFCDLHGSENGLFEAELESMGVPAIRLEREYGAMADEGRLRMRIGAFLESIPERRTEKPAA</sequence>
<name>B8FDD9_DESAL</name>
<reference evidence="5 6" key="1">
    <citation type="journal article" date="2012" name="Environ. Microbiol.">
        <title>The genome sequence of Desulfatibacillum alkenivorans AK-01: a blueprint for anaerobic alkane oxidation.</title>
        <authorList>
            <person name="Callaghan A.V."/>
            <person name="Morris B.E."/>
            <person name="Pereira I.A."/>
            <person name="McInerney M.J."/>
            <person name="Austin R.N."/>
            <person name="Groves J.T."/>
            <person name="Kukor J.J."/>
            <person name="Suflita J.M."/>
            <person name="Young L.Y."/>
            <person name="Zylstra G.J."/>
            <person name="Wawrik B."/>
        </authorList>
    </citation>
    <scope>NUCLEOTIDE SEQUENCE [LARGE SCALE GENOMIC DNA]</scope>
    <source>
        <strain evidence="5 6">AK-01</strain>
    </source>
</reference>
<dbReference type="GO" id="GO:0046872">
    <property type="term" value="F:metal ion binding"/>
    <property type="evidence" value="ECO:0007669"/>
    <property type="project" value="UniProtKB-KW"/>
</dbReference>
<evidence type="ECO:0000256" key="1">
    <source>
        <dbReference type="ARBA" id="ARBA00005806"/>
    </source>
</evidence>
<dbReference type="Gene3D" id="3.40.50.11890">
    <property type="match status" value="1"/>
</dbReference>
<keyword evidence="6" id="KW-1185">Reference proteome</keyword>
<dbReference type="AlphaFoldDB" id="B8FDD9"/>
<accession>B8FDD9</accession>
<evidence type="ECO:0000313" key="6">
    <source>
        <dbReference type="Proteomes" id="UP000000739"/>
    </source>
</evidence>
<evidence type="ECO:0000256" key="4">
    <source>
        <dbReference type="ARBA" id="ARBA00023014"/>
    </source>
</evidence>
<dbReference type="Proteomes" id="UP000000739">
    <property type="component" value="Chromosome"/>
</dbReference>
<keyword evidence="4" id="KW-0411">Iron-sulfur</keyword>
<protein>
    <submittedName>
        <fullName evidence="5">2-hydroxyglutaryl-CoA dehydratase D-component</fullName>
    </submittedName>
</protein>
<evidence type="ECO:0000256" key="2">
    <source>
        <dbReference type="ARBA" id="ARBA00022723"/>
    </source>
</evidence>